<evidence type="ECO:0000256" key="8">
    <source>
        <dbReference type="ARBA" id="ARBA00022679"/>
    </source>
</evidence>
<evidence type="ECO:0000256" key="5">
    <source>
        <dbReference type="ARBA" id="ARBA00007434"/>
    </source>
</evidence>
<sequence>GSPKVKSKKSGAGYLTKEGVLGYFATVIKLNEKRAQIQVDPLQVGTDGFLMNLTKVLLTLADPFMDVHCSKIDRIDVDYFRKSKRIDVSQETKIKATQQEYDEYCSQPTRNNDAPNFISEIFFLTIAMHHYGPLHCYEKYNNLIKDLSELQRQYERLRADQPNWTGADAVINEEILKRYKLQLDKGTSHKIAYDTQLLDNTALSHSLQFYNLVINWILRIVDPIGKHPAQQIRLPLPKTPPEAFTMLPEYIIEDIAEFFLFISRYVPKVALTSSRDELVIFIITFLNSSTYIKNPYLKAKLVEILFHYTLYGENEGGIGAILLTHPISLNHLMPSLMQFYVEVEQTGAHTQFYDKFNIRYNISQIFKAIWNNHAHKERLKEESLKTESFVRFANLLMNDATYLLDESLTKLSEIHNIQIEMDDRETWDRQTPQHRQEREGLLRSLERQATSYMALGNETVHMLEYMTSEVVDPFLTPEIVDRLAAMLDYNLVSLVGPKCTELKVKNREKYRFQPRELLSQLVSIYLNLGKHKEFVQAVARDGRSYSKNHFSRAAGILLNRGLKSDKDVAELEKFVNEVEEFIKAQAAGEEELGEIPDEFLDPLMYSIMEDPVILPESRVTIDRSTITTHLLSDTTDPFNRKPLTIDQVIPNTELKERIIAYRNKRQNRNS</sequence>
<reference evidence="12" key="1">
    <citation type="submission" date="2021-06" db="EMBL/GenBank/DDBJ databases">
        <authorList>
            <person name="Kallberg Y."/>
            <person name="Tangrot J."/>
            <person name="Rosling A."/>
        </authorList>
    </citation>
    <scope>NUCLEOTIDE SEQUENCE</scope>
    <source>
        <strain evidence="12">CL551</strain>
    </source>
</reference>
<proteinExistence type="inferred from homology"/>
<organism evidence="12 13">
    <name type="scientific">Acaulospora morrowiae</name>
    <dbReference type="NCBI Taxonomy" id="94023"/>
    <lineage>
        <taxon>Eukaryota</taxon>
        <taxon>Fungi</taxon>
        <taxon>Fungi incertae sedis</taxon>
        <taxon>Mucoromycota</taxon>
        <taxon>Glomeromycotina</taxon>
        <taxon>Glomeromycetes</taxon>
        <taxon>Diversisporales</taxon>
        <taxon>Acaulosporaceae</taxon>
        <taxon>Acaulospora</taxon>
    </lineage>
</organism>
<evidence type="ECO:0000256" key="10">
    <source>
        <dbReference type="ARBA" id="ARBA00023242"/>
    </source>
</evidence>
<dbReference type="InterPro" id="IPR013083">
    <property type="entry name" value="Znf_RING/FYVE/PHD"/>
</dbReference>
<dbReference type="InterPro" id="IPR019474">
    <property type="entry name" value="Ub_conjug_fac_E4_core"/>
</dbReference>
<evidence type="ECO:0000256" key="3">
    <source>
        <dbReference type="ARBA" id="ARBA00004496"/>
    </source>
</evidence>
<dbReference type="PANTHER" id="PTHR13931">
    <property type="entry name" value="UBIQUITINATION FACTOR E4"/>
    <property type="match status" value="1"/>
</dbReference>
<dbReference type="PANTHER" id="PTHR13931:SF2">
    <property type="entry name" value="UBIQUITIN CONJUGATION FACTOR E4 B"/>
    <property type="match status" value="1"/>
</dbReference>
<dbReference type="GO" id="GO:0005737">
    <property type="term" value="C:cytoplasm"/>
    <property type="evidence" value="ECO:0007669"/>
    <property type="project" value="UniProtKB-SubCell"/>
</dbReference>
<dbReference type="SUPFAM" id="SSF57850">
    <property type="entry name" value="RING/U-box"/>
    <property type="match status" value="1"/>
</dbReference>
<dbReference type="GO" id="GO:0000209">
    <property type="term" value="P:protein polyubiquitination"/>
    <property type="evidence" value="ECO:0007669"/>
    <property type="project" value="TreeGrafter"/>
</dbReference>
<feature type="non-terminal residue" evidence="12">
    <location>
        <position position="670"/>
    </location>
</feature>
<gene>
    <name evidence="12" type="ORF">AMORRO_LOCUS12561</name>
</gene>
<keyword evidence="8" id="KW-0808">Transferase</keyword>
<dbReference type="GO" id="GO:0036503">
    <property type="term" value="P:ERAD pathway"/>
    <property type="evidence" value="ECO:0007669"/>
    <property type="project" value="InterPro"/>
</dbReference>
<dbReference type="Pfam" id="PF10408">
    <property type="entry name" value="Ufd2P_core"/>
    <property type="match status" value="1"/>
</dbReference>
<dbReference type="FunFam" id="3.30.40.10:FF:000055">
    <property type="entry name" value="Ubiquitin conjugation factor e4 a"/>
    <property type="match status" value="1"/>
</dbReference>
<accession>A0A9N9N7B9</accession>
<comment type="subcellular location">
    <subcellularLocation>
        <location evidence="3">Cytoplasm</location>
    </subcellularLocation>
    <subcellularLocation>
        <location evidence="2">Nucleus</location>
    </subcellularLocation>
</comment>
<dbReference type="PROSITE" id="PS51698">
    <property type="entry name" value="U_BOX"/>
    <property type="match status" value="1"/>
</dbReference>
<dbReference type="GO" id="GO:0005634">
    <property type="term" value="C:nucleus"/>
    <property type="evidence" value="ECO:0007669"/>
    <property type="project" value="UniProtKB-SubCell"/>
</dbReference>
<comment type="caution">
    <text evidence="12">The sequence shown here is derived from an EMBL/GenBank/DDBJ whole genome shotgun (WGS) entry which is preliminary data.</text>
</comment>
<dbReference type="CDD" id="cd16657">
    <property type="entry name" value="RING-Ubox_UBE4A"/>
    <property type="match status" value="1"/>
</dbReference>
<comment type="catalytic activity">
    <reaction evidence="1">
        <text>S-ubiquitinyl-[E2 ubiquitin-conjugating enzyme]-L-cysteine + [acceptor protein]-L-lysine = [E2 ubiquitin-conjugating enzyme]-L-cysteine + N(6)-ubiquitinyl-[acceptor protein]-L-lysine.</text>
        <dbReference type="EC" id="2.3.2.27"/>
    </reaction>
</comment>
<dbReference type="GO" id="GO:0034450">
    <property type="term" value="F:ubiquitin-ubiquitin ligase activity"/>
    <property type="evidence" value="ECO:0007669"/>
    <property type="project" value="InterPro"/>
</dbReference>
<dbReference type="Pfam" id="PF04564">
    <property type="entry name" value="U-box"/>
    <property type="match status" value="1"/>
</dbReference>
<evidence type="ECO:0000256" key="9">
    <source>
        <dbReference type="ARBA" id="ARBA00022786"/>
    </source>
</evidence>
<evidence type="ECO:0000256" key="4">
    <source>
        <dbReference type="ARBA" id="ARBA00004906"/>
    </source>
</evidence>
<name>A0A9N9N7B9_9GLOM</name>
<evidence type="ECO:0000259" key="11">
    <source>
        <dbReference type="PROSITE" id="PS51698"/>
    </source>
</evidence>
<dbReference type="Proteomes" id="UP000789342">
    <property type="component" value="Unassembled WGS sequence"/>
</dbReference>
<dbReference type="SMART" id="SM00504">
    <property type="entry name" value="Ubox"/>
    <property type="match status" value="1"/>
</dbReference>
<comment type="pathway">
    <text evidence="4">Protein modification; protein ubiquitination.</text>
</comment>
<dbReference type="OrthoDB" id="20295at2759"/>
<dbReference type="Gene3D" id="3.30.40.10">
    <property type="entry name" value="Zinc/RING finger domain, C3HC4 (zinc finger)"/>
    <property type="match status" value="1"/>
</dbReference>
<dbReference type="EC" id="2.3.2.27" evidence="6"/>
<protein>
    <recommendedName>
        <fullName evidence="6">RING-type E3 ubiquitin transferase</fullName>
        <ecNumber evidence="6">2.3.2.27</ecNumber>
    </recommendedName>
</protein>
<feature type="domain" description="U-box" evidence="11">
    <location>
        <begin position="594"/>
        <end position="668"/>
    </location>
</feature>
<keyword evidence="13" id="KW-1185">Reference proteome</keyword>
<keyword evidence="9" id="KW-0833">Ubl conjugation pathway</keyword>
<dbReference type="GO" id="GO:0000151">
    <property type="term" value="C:ubiquitin ligase complex"/>
    <property type="evidence" value="ECO:0007669"/>
    <property type="project" value="InterPro"/>
</dbReference>
<keyword evidence="10" id="KW-0539">Nucleus</keyword>
<dbReference type="InterPro" id="IPR003613">
    <property type="entry name" value="Ubox_domain"/>
</dbReference>
<evidence type="ECO:0000313" key="13">
    <source>
        <dbReference type="Proteomes" id="UP000789342"/>
    </source>
</evidence>
<evidence type="ECO:0000256" key="1">
    <source>
        <dbReference type="ARBA" id="ARBA00000900"/>
    </source>
</evidence>
<evidence type="ECO:0000313" key="12">
    <source>
        <dbReference type="EMBL" id="CAG8708529.1"/>
    </source>
</evidence>
<keyword evidence="7" id="KW-0963">Cytoplasm</keyword>
<dbReference type="EMBL" id="CAJVPV010018740">
    <property type="protein sequence ID" value="CAG8708529.1"/>
    <property type="molecule type" value="Genomic_DNA"/>
</dbReference>
<evidence type="ECO:0000256" key="6">
    <source>
        <dbReference type="ARBA" id="ARBA00012483"/>
    </source>
</evidence>
<evidence type="ECO:0000256" key="2">
    <source>
        <dbReference type="ARBA" id="ARBA00004123"/>
    </source>
</evidence>
<dbReference type="GO" id="GO:0006511">
    <property type="term" value="P:ubiquitin-dependent protein catabolic process"/>
    <property type="evidence" value="ECO:0007669"/>
    <property type="project" value="InterPro"/>
</dbReference>
<dbReference type="AlphaFoldDB" id="A0A9N9N7B9"/>
<comment type="similarity">
    <text evidence="5">Belongs to the ubiquitin conjugation factor E4 family.</text>
</comment>
<dbReference type="InterPro" id="IPR045132">
    <property type="entry name" value="UBE4"/>
</dbReference>
<evidence type="ECO:0000256" key="7">
    <source>
        <dbReference type="ARBA" id="ARBA00022490"/>
    </source>
</evidence>